<dbReference type="InterPro" id="IPR011009">
    <property type="entry name" value="Kinase-like_dom_sf"/>
</dbReference>
<feature type="compositionally biased region" description="Low complexity" evidence="4">
    <location>
        <begin position="556"/>
        <end position="577"/>
    </location>
</feature>
<dbReference type="Pfam" id="PF02816">
    <property type="entry name" value="Alpha_kinase"/>
    <property type="match status" value="1"/>
</dbReference>
<evidence type="ECO:0000256" key="1">
    <source>
        <dbReference type="ARBA" id="ARBA00022527"/>
    </source>
</evidence>
<feature type="region of interest" description="Disordered" evidence="4">
    <location>
        <begin position="552"/>
        <end position="577"/>
    </location>
</feature>
<evidence type="ECO:0000259" key="6">
    <source>
        <dbReference type="PROSITE" id="PS51158"/>
    </source>
</evidence>
<reference evidence="7 8" key="1">
    <citation type="submission" date="2024-02" db="EMBL/GenBank/DDBJ databases">
        <authorList>
            <person name="Chen Y."/>
            <person name="Shah S."/>
            <person name="Dougan E. K."/>
            <person name="Thang M."/>
            <person name="Chan C."/>
        </authorList>
    </citation>
    <scope>NUCLEOTIDE SEQUENCE [LARGE SCALE GENOMIC DNA]</scope>
</reference>
<evidence type="ECO:0000256" key="2">
    <source>
        <dbReference type="ARBA" id="ARBA00022679"/>
    </source>
</evidence>
<evidence type="ECO:0000256" key="4">
    <source>
        <dbReference type="SAM" id="MobiDB-lite"/>
    </source>
</evidence>
<feature type="domain" description="Alpha-type protein kinase" evidence="6">
    <location>
        <begin position="335"/>
        <end position="544"/>
    </location>
</feature>
<dbReference type="GO" id="GO:0016301">
    <property type="term" value="F:kinase activity"/>
    <property type="evidence" value="ECO:0007669"/>
    <property type="project" value="UniProtKB-KW"/>
</dbReference>
<dbReference type="SMART" id="SM00811">
    <property type="entry name" value="Alpha_kinase"/>
    <property type="match status" value="1"/>
</dbReference>
<sequence length="666" mass="74382">MTELSDLTNLEEGLRDLSKEQLLALCLQTNGSTRRRESLRASASKMMKKAESMLDAEISESMIRAKETKTIDVAFVVDSTTSMRGRIEGAKEKITEIQRRICKTVGVGATVRMAVVAYRDYKSSHPLEVQEFTEDVEKVLRFLQTLRVEFGHDSCEDVIGGLQRAVQLQWEAKTRIMYLMSDSPPHGRRFYDAATQPFVSKRFSKRNLDDHPDDPKQWEPTDNVMSHTVQLRIHFVGLQYRGTCKKMFETFSNLRTSQKGLQEDGLQTLVLGPSNNTDDFVKCVLKSTSASLKSSLTHGATAMKQHLSSDDTLNLDETVEIHWKMCQEWPLVQVLATSVDVQWGSKTKTNTTVHRFHIREKPFASGRMRYAFPAVSEDGQRFVIKVHKSKQNQTADAALADAETQAFARQFAVAFSRQVPEYSIQFLEVWKLSFQRWPVARYATLEQFVPGRYEKYTSNAGYKSDSQGSVLAEAFSHFTWQYSGGRVMVTDLQGFCQSILTDPQIHCKKKGSFSRGNLGIDGMDQFFHSHQCNALCQQLGLKPSPMQLGADLDSDPASVVSSAPGTPASSAGARGPSPSNQLACDLCSAILSVGPSQFEMMSTRGAVYCNTCLEKVTASESVIDCQLCKRPIKYSMHVVQTKGSAPPATCKGCEMAEESEWFLVPQ</sequence>
<dbReference type="InterPro" id="IPR036465">
    <property type="entry name" value="vWFA_dom_sf"/>
</dbReference>
<dbReference type="Pfam" id="PF13519">
    <property type="entry name" value="VWA_2"/>
    <property type="match status" value="1"/>
</dbReference>
<dbReference type="PROSITE" id="PS50234">
    <property type="entry name" value="VWFA"/>
    <property type="match status" value="1"/>
</dbReference>
<dbReference type="InterPro" id="IPR004166">
    <property type="entry name" value="a-kinase_dom"/>
</dbReference>
<protein>
    <submittedName>
        <fullName evidence="7">Alpha-protein kinase vwkA (von Willebrand factor A alpha-kinase) (vWF kinase)</fullName>
    </submittedName>
</protein>
<dbReference type="Gene3D" id="3.20.200.10">
    <property type="entry name" value="MHCK/EF2 kinase"/>
    <property type="match status" value="1"/>
</dbReference>
<keyword evidence="3 7" id="KW-0418">Kinase</keyword>
<proteinExistence type="predicted"/>
<dbReference type="EMBL" id="CAXAMM010011503">
    <property type="protein sequence ID" value="CAK9026322.1"/>
    <property type="molecule type" value="Genomic_DNA"/>
</dbReference>
<dbReference type="Gene3D" id="3.40.50.410">
    <property type="entry name" value="von Willebrand factor, type A domain"/>
    <property type="match status" value="1"/>
</dbReference>
<feature type="domain" description="VWFA" evidence="5">
    <location>
        <begin position="72"/>
        <end position="325"/>
    </location>
</feature>
<keyword evidence="2" id="KW-0808">Transferase</keyword>
<dbReference type="InterPro" id="IPR002035">
    <property type="entry name" value="VWF_A"/>
</dbReference>
<accession>A0ABP0KHM6</accession>
<dbReference type="InterPro" id="IPR052969">
    <property type="entry name" value="Thr-specific_kinase-like"/>
</dbReference>
<comment type="caution">
    <text evidence="7">The sequence shown here is derived from an EMBL/GenBank/DDBJ whole genome shotgun (WGS) entry which is preliminary data.</text>
</comment>
<dbReference type="Proteomes" id="UP001642464">
    <property type="component" value="Unassembled WGS sequence"/>
</dbReference>
<evidence type="ECO:0000313" key="7">
    <source>
        <dbReference type="EMBL" id="CAK9026322.1"/>
    </source>
</evidence>
<keyword evidence="8" id="KW-1185">Reference proteome</keyword>
<keyword evidence="1" id="KW-0723">Serine/threonine-protein kinase</keyword>
<dbReference type="CDD" id="cd00198">
    <property type="entry name" value="vWFA"/>
    <property type="match status" value="1"/>
</dbReference>
<dbReference type="SUPFAM" id="SSF53300">
    <property type="entry name" value="vWA-like"/>
    <property type="match status" value="1"/>
</dbReference>
<dbReference type="PANTHER" id="PTHR47763">
    <property type="entry name" value="ALPHA-PROTEIN KINASE VWKA"/>
    <property type="match status" value="1"/>
</dbReference>
<dbReference type="Gene3D" id="3.30.200.20">
    <property type="entry name" value="Phosphorylase Kinase, domain 1"/>
    <property type="match status" value="1"/>
</dbReference>
<dbReference type="PANTHER" id="PTHR47763:SF4">
    <property type="entry name" value="ALPHA-PROTEIN KINASE VWKA"/>
    <property type="match status" value="1"/>
</dbReference>
<organism evidence="7 8">
    <name type="scientific">Durusdinium trenchii</name>
    <dbReference type="NCBI Taxonomy" id="1381693"/>
    <lineage>
        <taxon>Eukaryota</taxon>
        <taxon>Sar</taxon>
        <taxon>Alveolata</taxon>
        <taxon>Dinophyceae</taxon>
        <taxon>Suessiales</taxon>
        <taxon>Symbiodiniaceae</taxon>
        <taxon>Durusdinium</taxon>
    </lineage>
</organism>
<evidence type="ECO:0000313" key="8">
    <source>
        <dbReference type="Proteomes" id="UP001642464"/>
    </source>
</evidence>
<dbReference type="CDD" id="cd04515">
    <property type="entry name" value="Alpha_kinase"/>
    <property type="match status" value="1"/>
</dbReference>
<evidence type="ECO:0000259" key="5">
    <source>
        <dbReference type="PROSITE" id="PS50234"/>
    </source>
</evidence>
<dbReference type="PROSITE" id="PS51158">
    <property type="entry name" value="ALPHA_KINASE"/>
    <property type="match status" value="1"/>
</dbReference>
<gene>
    <name evidence="7" type="ORF">SCF082_LOCUS17449</name>
</gene>
<name>A0ABP0KHM6_9DINO</name>
<dbReference type="SUPFAM" id="SSF56112">
    <property type="entry name" value="Protein kinase-like (PK-like)"/>
    <property type="match status" value="1"/>
</dbReference>
<evidence type="ECO:0000256" key="3">
    <source>
        <dbReference type="ARBA" id="ARBA00022777"/>
    </source>
</evidence>